<evidence type="ECO:0000313" key="1">
    <source>
        <dbReference type="EMBL" id="MCB5492794.1"/>
    </source>
</evidence>
<comment type="caution">
    <text evidence="1">The sequence shown here is derived from an EMBL/GenBank/DDBJ whole genome shotgun (WGS) entry which is preliminary data.</text>
</comment>
<dbReference type="AlphaFoldDB" id="A0AAJ1AWA2"/>
<proteinExistence type="predicted"/>
<organism evidence="1 2">
    <name type="scientific">Mediterraneibacter gnavus</name>
    <name type="common">Ruminococcus gnavus</name>
    <dbReference type="NCBI Taxonomy" id="33038"/>
    <lineage>
        <taxon>Bacteria</taxon>
        <taxon>Bacillati</taxon>
        <taxon>Bacillota</taxon>
        <taxon>Clostridia</taxon>
        <taxon>Lachnospirales</taxon>
        <taxon>Lachnospiraceae</taxon>
        <taxon>Mediterraneibacter</taxon>
    </lineage>
</organism>
<dbReference type="EMBL" id="JAJBNC010000004">
    <property type="protein sequence ID" value="MCB5492794.1"/>
    <property type="molecule type" value="Genomic_DNA"/>
</dbReference>
<dbReference type="RefSeq" id="WP_173878620.1">
    <property type="nucleotide sequence ID" value="NZ_BAABSA010000018.1"/>
</dbReference>
<accession>A0AAJ1AWA2</accession>
<evidence type="ECO:0000313" key="2">
    <source>
        <dbReference type="Proteomes" id="UP001297422"/>
    </source>
</evidence>
<protein>
    <submittedName>
        <fullName evidence="1">Transcriptional regulator</fullName>
    </submittedName>
</protein>
<sequence length="71" mass="8153">MAAGIVKEINSTNRSYYMVNDITELLGISRSKAYEMIRTMRKECIASGKLTKAYPSGRIPKKYFNEHCMIE</sequence>
<reference evidence="1" key="1">
    <citation type="submission" date="2021-10" db="EMBL/GenBank/DDBJ databases">
        <title>Collection of gut derived symbiotic bacterial strains cultured from healthy donors.</title>
        <authorList>
            <person name="Lin H."/>
            <person name="Littmann E."/>
            <person name="Claire K."/>
            <person name="Pamer E."/>
        </authorList>
    </citation>
    <scope>NUCLEOTIDE SEQUENCE</scope>
    <source>
        <strain evidence="1">MSK.23.4</strain>
    </source>
</reference>
<dbReference type="Proteomes" id="UP001297422">
    <property type="component" value="Unassembled WGS sequence"/>
</dbReference>
<name>A0AAJ1AWA2_MEDGN</name>
<gene>
    <name evidence="1" type="ORF">LIQ10_03415</name>
</gene>